<gene>
    <name evidence="2" type="ORF">PPAR00522_LOCUS2426</name>
</gene>
<accession>A0A7S0YEG8</accession>
<feature type="region of interest" description="Disordered" evidence="1">
    <location>
        <begin position="58"/>
        <end position="78"/>
    </location>
</feature>
<feature type="compositionally biased region" description="Polar residues" evidence="1">
    <location>
        <begin position="216"/>
        <end position="225"/>
    </location>
</feature>
<protein>
    <submittedName>
        <fullName evidence="2">Uncharacterized protein</fullName>
    </submittedName>
</protein>
<reference evidence="2" key="1">
    <citation type="submission" date="2021-01" db="EMBL/GenBank/DDBJ databases">
        <authorList>
            <person name="Corre E."/>
            <person name="Pelletier E."/>
            <person name="Niang G."/>
            <person name="Scheremetjew M."/>
            <person name="Finn R."/>
            <person name="Kale V."/>
            <person name="Holt S."/>
            <person name="Cochrane G."/>
            <person name="Meng A."/>
            <person name="Brown T."/>
            <person name="Cohen L."/>
        </authorList>
    </citation>
    <scope>NUCLEOTIDE SEQUENCE</scope>
    <source>
        <strain evidence="2">SAG 63-3</strain>
    </source>
</reference>
<organism evidence="2">
    <name type="scientific">Polytomella parva</name>
    <dbReference type="NCBI Taxonomy" id="51329"/>
    <lineage>
        <taxon>Eukaryota</taxon>
        <taxon>Viridiplantae</taxon>
        <taxon>Chlorophyta</taxon>
        <taxon>core chlorophytes</taxon>
        <taxon>Chlorophyceae</taxon>
        <taxon>CS clade</taxon>
        <taxon>Chlamydomonadales</taxon>
        <taxon>Chlamydomonadaceae</taxon>
        <taxon>Polytomella</taxon>
    </lineage>
</organism>
<feature type="compositionally biased region" description="Polar residues" evidence="1">
    <location>
        <begin position="253"/>
        <end position="263"/>
    </location>
</feature>
<evidence type="ECO:0000256" key="1">
    <source>
        <dbReference type="SAM" id="MobiDB-lite"/>
    </source>
</evidence>
<dbReference type="EMBL" id="HBFM01004244">
    <property type="protein sequence ID" value="CAD8766036.1"/>
    <property type="molecule type" value="Transcribed_RNA"/>
</dbReference>
<sequence>MLEIVSECIQNNDKEATEEKSMFYSPSTDFLLQKKVKWPFYYQMIKRNVDESYVLQSASSSSQQRKSNIDLPGGDTRLYKPTTPEGIESQYLTKVAGGAPIPHSDNLSCCSSSQPLIQGRPPQDLRRLIRSAFSDSVISHPMPAGSGRNFGLTQSDKGIEVTSVFLRNVPSKAPPQIASVPGGTDQTHMHRDSGSHTNVTGTTIRIRGGGTTLTGPASSQTTGRLRSNFPQPQTSQTSQMSSYSTFSQSAASRPSSCLQSSEASGGGSGRTAVLYRGKK</sequence>
<feature type="region of interest" description="Disordered" evidence="1">
    <location>
        <begin position="172"/>
        <end position="279"/>
    </location>
</feature>
<feature type="compositionally biased region" description="Low complexity" evidence="1">
    <location>
        <begin position="227"/>
        <end position="252"/>
    </location>
</feature>
<proteinExistence type="predicted"/>
<dbReference type="AlphaFoldDB" id="A0A7S0YEG8"/>
<name>A0A7S0YEG8_9CHLO</name>
<evidence type="ECO:0000313" key="2">
    <source>
        <dbReference type="EMBL" id="CAD8766036.1"/>
    </source>
</evidence>